<keyword evidence="3" id="KW-1185">Reference proteome</keyword>
<dbReference type="Proteomes" id="UP001499959">
    <property type="component" value="Unassembled WGS sequence"/>
</dbReference>
<accession>A0ABP9AKD1</accession>
<name>A0ABP9AKD1_9GAMM</name>
<comment type="caution">
    <text evidence="2">The sequence shown here is derived from an EMBL/GenBank/DDBJ whole genome shotgun (WGS) entry which is preliminary data.</text>
</comment>
<proteinExistence type="predicted"/>
<dbReference type="EMBL" id="BAABJE010000001">
    <property type="protein sequence ID" value="GAA4782294.1"/>
    <property type="molecule type" value="Genomic_DNA"/>
</dbReference>
<reference evidence="3" key="1">
    <citation type="journal article" date="2019" name="Int. J. Syst. Evol. Microbiol.">
        <title>The Global Catalogue of Microorganisms (GCM) 10K type strain sequencing project: providing services to taxonomists for standard genome sequencing and annotation.</title>
        <authorList>
            <consortium name="The Broad Institute Genomics Platform"/>
            <consortium name="The Broad Institute Genome Sequencing Center for Infectious Disease"/>
            <person name="Wu L."/>
            <person name="Ma J."/>
        </authorList>
    </citation>
    <scope>NUCLEOTIDE SEQUENCE [LARGE SCALE GENOMIC DNA]</scope>
    <source>
        <strain evidence="3">JCM 18204</strain>
    </source>
</reference>
<gene>
    <name evidence="2" type="ORF">GCM10023307_03510</name>
</gene>
<protein>
    <recommendedName>
        <fullName evidence="4">HEXXH motif domain-containing protein</fullName>
    </recommendedName>
</protein>
<dbReference type="NCBIfam" id="TIGR04267">
    <property type="entry name" value="mod_HExxH"/>
    <property type="match status" value="1"/>
</dbReference>
<feature type="region of interest" description="Disordered" evidence="1">
    <location>
        <begin position="270"/>
        <end position="289"/>
    </location>
</feature>
<organism evidence="2 3">
    <name type="scientific">Lysobacter hankyongensis</name>
    <dbReference type="NCBI Taxonomy" id="1176535"/>
    <lineage>
        <taxon>Bacteria</taxon>
        <taxon>Pseudomonadati</taxon>
        <taxon>Pseudomonadota</taxon>
        <taxon>Gammaproteobacteria</taxon>
        <taxon>Lysobacterales</taxon>
        <taxon>Lysobacteraceae</taxon>
        <taxon>Lysobacter</taxon>
    </lineage>
</organism>
<dbReference type="InterPro" id="IPR026337">
    <property type="entry name" value="AKG_HExxH"/>
</dbReference>
<evidence type="ECO:0000313" key="3">
    <source>
        <dbReference type="Proteomes" id="UP001499959"/>
    </source>
</evidence>
<sequence>MAVLASREGRVASTASELHDAYIDFVVGIGGEELRPSVRGEKFCFDGSRVERLIAKHQREAAPNDLPVTFRQTPVSAGEEVLAKIRVAMDRLAQVDPGLYRIFDLVIHTVFYHRSQNSGGGSISSAPGVIWCAAKRTWSKIDLEEFLVHELTHNLLFLDERRYEHYRDPEALMAPENFPVSAVLGIPRPLDRAFHSLVVATEVLCFRLRNGVSDTPVVHPTTPVLLESCFRTARSIREVIERVDIVKPRFLDVMDLAEVRLRDLRAAQGAERRRTETAAAPAPGEALPV</sequence>
<evidence type="ECO:0008006" key="4">
    <source>
        <dbReference type="Google" id="ProtNLM"/>
    </source>
</evidence>
<feature type="compositionally biased region" description="Low complexity" evidence="1">
    <location>
        <begin position="277"/>
        <end position="289"/>
    </location>
</feature>
<evidence type="ECO:0000256" key="1">
    <source>
        <dbReference type="SAM" id="MobiDB-lite"/>
    </source>
</evidence>
<evidence type="ECO:0000313" key="2">
    <source>
        <dbReference type="EMBL" id="GAA4782294.1"/>
    </source>
</evidence>